<keyword evidence="8" id="KW-1185">Reference proteome</keyword>
<protein>
    <recommendedName>
        <fullName evidence="2">Protein AAR2 homolog</fullName>
    </recommendedName>
    <alternativeName>
        <fullName evidence="3">AAR2 splicing factor homolog</fullName>
    </alternativeName>
</protein>
<evidence type="ECO:0000259" key="5">
    <source>
        <dbReference type="Pfam" id="PF05282"/>
    </source>
</evidence>
<dbReference type="CDD" id="cd13778">
    <property type="entry name" value="Aar2_C"/>
    <property type="match status" value="1"/>
</dbReference>
<sequence>MDGRIAEMLHQKGATFVFLGVPKGTVFGIDLKCWHTDEEFRGIRLIPPGMHYIYYASASVTEIDDVSQRSGFFQYFNENDIIVKMWDKKTEDVSMEIVNEQTVERIRENLNNIDRYLAPYPYDIWSRWHCLSRQISEALAKKLSPEKGLIRSEEFHSIPDSERPRGIKKCKGSSKKEEKEKTTENREEPSQGSSEHLHKGEGSYQESSPGPSGTRRLSRMTEKEREDAMLPNLKPVEGTVMRFTEIPKNKYPPGSTPMEITKHHLDQSYTLELMIAQHDEPLHIIGELQFAYAIFLIGHYWSGFDHWRNLVLLLCSCEDALDKYRDVFIHFIATIQHQMKELPLEFLCGIEMEQNVFYKKFREFFRNVYSAKSNQNIIIMIEKLKKNLFDLFQWEFPNEDTDDDDEKPVVVEME</sequence>
<dbReference type="Pfam" id="PF20981">
    <property type="entry name" value="AAR2_1st"/>
    <property type="match status" value="1"/>
</dbReference>
<evidence type="ECO:0000313" key="8">
    <source>
        <dbReference type="Proteomes" id="UP000053268"/>
    </source>
</evidence>
<name>A0A194PE26_PAPXU</name>
<organism evidence="7 8">
    <name type="scientific">Papilio xuthus</name>
    <name type="common">Asian swallowtail butterfly</name>
    <dbReference type="NCBI Taxonomy" id="66420"/>
    <lineage>
        <taxon>Eukaryota</taxon>
        <taxon>Metazoa</taxon>
        <taxon>Ecdysozoa</taxon>
        <taxon>Arthropoda</taxon>
        <taxon>Hexapoda</taxon>
        <taxon>Insecta</taxon>
        <taxon>Pterygota</taxon>
        <taxon>Neoptera</taxon>
        <taxon>Endopterygota</taxon>
        <taxon>Lepidoptera</taxon>
        <taxon>Glossata</taxon>
        <taxon>Ditrysia</taxon>
        <taxon>Papilionoidea</taxon>
        <taxon>Papilionidae</taxon>
        <taxon>Papilioninae</taxon>
        <taxon>Papilio</taxon>
    </lineage>
</organism>
<gene>
    <name evidence="7" type="ORF">RR46_14782</name>
</gene>
<evidence type="ECO:0000256" key="4">
    <source>
        <dbReference type="SAM" id="MobiDB-lite"/>
    </source>
</evidence>
<feature type="compositionally biased region" description="Basic and acidic residues" evidence="4">
    <location>
        <begin position="174"/>
        <end position="201"/>
    </location>
</feature>
<feature type="compositionally biased region" description="Basic and acidic residues" evidence="4">
    <location>
        <begin position="219"/>
        <end position="228"/>
    </location>
</feature>
<dbReference type="PANTHER" id="PTHR12689">
    <property type="entry name" value="A1 CISTRON SPLICING FACTOR AAR2-RELATED"/>
    <property type="match status" value="1"/>
</dbReference>
<dbReference type="Gene3D" id="1.25.40.550">
    <property type="entry name" value="Aar2, C-terminal domain-like"/>
    <property type="match status" value="1"/>
</dbReference>
<reference evidence="7 8" key="1">
    <citation type="journal article" date="2015" name="Nat. Commun.">
        <title>Outbred genome sequencing and CRISPR/Cas9 gene editing in butterflies.</title>
        <authorList>
            <person name="Li X."/>
            <person name="Fan D."/>
            <person name="Zhang W."/>
            <person name="Liu G."/>
            <person name="Zhang L."/>
            <person name="Zhao L."/>
            <person name="Fang X."/>
            <person name="Chen L."/>
            <person name="Dong Y."/>
            <person name="Chen Y."/>
            <person name="Ding Y."/>
            <person name="Zhao R."/>
            <person name="Feng M."/>
            <person name="Zhu Y."/>
            <person name="Feng Y."/>
            <person name="Jiang X."/>
            <person name="Zhu D."/>
            <person name="Xiang H."/>
            <person name="Feng X."/>
            <person name="Li S."/>
            <person name="Wang J."/>
            <person name="Zhang G."/>
            <person name="Kronforst M.R."/>
            <person name="Wang W."/>
        </authorList>
    </citation>
    <scope>NUCLEOTIDE SEQUENCE [LARGE SCALE GENOMIC DNA]</scope>
    <source>
        <strain evidence="7">Ya'a_city_454_Px</strain>
        <tissue evidence="7">Whole body</tissue>
    </source>
</reference>
<evidence type="ECO:0000256" key="3">
    <source>
        <dbReference type="ARBA" id="ARBA00030625"/>
    </source>
</evidence>
<evidence type="ECO:0000256" key="1">
    <source>
        <dbReference type="ARBA" id="ARBA00006281"/>
    </source>
</evidence>
<accession>A0A194PE26</accession>
<feature type="compositionally biased region" description="Basic and acidic residues" evidence="4">
    <location>
        <begin position="154"/>
        <end position="165"/>
    </location>
</feature>
<dbReference type="EMBL" id="KQ459606">
    <property type="protein sequence ID" value="KPI91278.1"/>
    <property type="molecule type" value="Genomic_DNA"/>
</dbReference>
<evidence type="ECO:0000259" key="6">
    <source>
        <dbReference type="Pfam" id="PF20981"/>
    </source>
</evidence>
<comment type="similarity">
    <text evidence="1">Belongs to the AAR2 family.</text>
</comment>
<dbReference type="AlphaFoldDB" id="A0A194PE26"/>
<feature type="domain" description="AAR2 C-terminal" evidence="5">
    <location>
        <begin position="243"/>
        <end position="396"/>
    </location>
</feature>
<dbReference type="InterPro" id="IPR038514">
    <property type="entry name" value="AAR2_C_sf"/>
</dbReference>
<dbReference type="InterPro" id="IPR033648">
    <property type="entry name" value="AAR2_C"/>
</dbReference>
<evidence type="ECO:0000313" key="7">
    <source>
        <dbReference type="EMBL" id="KPI91278.1"/>
    </source>
</evidence>
<dbReference type="CDD" id="cd13777">
    <property type="entry name" value="Aar2_N"/>
    <property type="match status" value="1"/>
</dbReference>
<dbReference type="Pfam" id="PF05282">
    <property type="entry name" value="AAR2"/>
    <property type="match status" value="1"/>
</dbReference>
<dbReference type="InterPro" id="IPR033647">
    <property type="entry name" value="Aar2_N"/>
</dbReference>
<dbReference type="FunFam" id="2.60.34.20:FF:000001">
    <property type="entry name" value="protein AAR2 homolog"/>
    <property type="match status" value="1"/>
</dbReference>
<dbReference type="PANTHER" id="PTHR12689:SF4">
    <property type="entry name" value="PROTEIN AAR2 HOMOLOG"/>
    <property type="match status" value="1"/>
</dbReference>
<dbReference type="InterPro" id="IPR038516">
    <property type="entry name" value="AAR2_N_sf"/>
</dbReference>
<feature type="region of interest" description="Disordered" evidence="4">
    <location>
        <begin position="154"/>
        <end position="230"/>
    </location>
</feature>
<dbReference type="STRING" id="66420.A0A194PE26"/>
<feature type="domain" description="AAR2 N-terminal" evidence="6">
    <location>
        <begin position="13"/>
        <end position="145"/>
    </location>
</feature>
<dbReference type="GO" id="GO:0000244">
    <property type="term" value="P:spliceosomal tri-snRNP complex assembly"/>
    <property type="evidence" value="ECO:0007669"/>
    <property type="project" value="TreeGrafter"/>
</dbReference>
<proteinExistence type="inferred from homology"/>
<dbReference type="Gene3D" id="2.60.34.20">
    <property type="match status" value="1"/>
</dbReference>
<evidence type="ECO:0000256" key="2">
    <source>
        <dbReference type="ARBA" id="ARBA00016372"/>
    </source>
</evidence>
<dbReference type="Proteomes" id="UP000053268">
    <property type="component" value="Unassembled WGS sequence"/>
</dbReference>
<dbReference type="InterPro" id="IPR007946">
    <property type="entry name" value="AAR2"/>
</dbReference>